<dbReference type="InterPro" id="IPR023606">
    <property type="entry name" value="CoA-Trfase_III_dom_1_sf"/>
</dbReference>
<dbReference type="InterPro" id="IPR050483">
    <property type="entry name" value="CoA-transferase_III_domain"/>
</dbReference>
<keyword evidence="3" id="KW-1185">Reference proteome</keyword>
<dbReference type="Proteomes" id="UP000638648">
    <property type="component" value="Unassembled WGS sequence"/>
</dbReference>
<dbReference type="PANTHER" id="PTHR48207:SF4">
    <property type="entry name" value="BLL6097 PROTEIN"/>
    <property type="match status" value="1"/>
</dbReference>
<dbReference type="AlphaFoldDB" id="A0A927MUJ6"/>
<dbReference type="Pfam" id="PF02515">
    <property type="entry name" value="CoA_transf_3"/>
    <property type="match status" value="1"/>
</dbReference>
<dbReference type="RefSeq" id="WP_192751139.1">
    <property type="nucleotide sequence ID" value="NZ_BAABJL010000175.1"/>
</dbReference>
<proteinExistence type="predicted"/>
<dbReference type="Gene3D" id="3.40.50.10540">
    <property type="entry name" value="Crotonobetainyl-coa:carnitine coa-transferase, domain 1"/>
    <property type="match status" value="2"/>
</dbReference>
<organism evidence="2 3">
    <name type="scientific">Actinopolymorpha pittospori</name>
    <dbReference type="NCBI Taxonomy" id="648752"/>
    <lineage>
        <taxon>Bacteria</taxon>
        <taxon>Bacillati</taxon>
        <taxon>Actinomycetota</taxon>
        <taxon>Actinomycetes</taxon>
        <taxon>Propionibacteriales</taxon>
        <taxon>Actinopolymorphaceae</taxon>
        <taxon>Actinopolymorpha</taxon>
    </lineage>
</organism>
<protein>
    <submittedName>
        <fullName evidence="2">Crotonobetainyl-CoA:carnitine CoA-transferase CaiB-like acyl-CoA transferase</fullName>
    </submittedName>
</protein>
<evidence type="ECO:0000256" key="1">
    <source>
        <dbReference type="ARBA" id="ARBA00022679"/>
    </source>
</evidence>
<keyword evidence="1" id="KW-0808">Transferase</keyword>
<evidence type="ECO:0000313" key="2">
    <source>
        <dbReference type="EMBL" id="MBE1607146.1"/>
    </source>
</evidence>
<evidence type="ECO:0000313" key="3">
    <source>
        <dbReference type="Proteomes" id="UP000638648"/>
    </source>
</evidence>
<accession>A0A927MUJ6</accession>
<name>A0A927MUJ6_9ACTN</name>
<dbReference type="PANTHER" id="PTHR48207">
    <property type="entry name" value="SUCCINATE--HYDROXYMETHYLGLUTARATE COA-TRANSFERASE"/>
    <property type="match status" value="1"/>
</dbReference>
<dbReference type="EMBL" id="JADBEM010000001">
    <property type="protein sequence ID" value="MBE1607146.1"/>
    <property type="molecule type" value="Genomic_DNA"/>
</dbReference>
<reference evidence="2" key="1">
    <citation type="submission" date="2020-10" db="EMBL/GenBank/DDBJ databases">
        <title>Sequencing the genomes of 1000 actinobacteria strains.</title>
        <authorList>
            <person name="Klenk H.-P."/>
        </authorList>
    </citation>
    <scope>NUCLEOTIDE SEQUENCE</scope>
    <source>
        <strain evidence="2">DSM 45354</strain>
    </source>
</reference>
<sequence>MLDGVCVLSFTHYLQGPSAAQLLGDLGADVIKIERPQGAWERGWSGARCYLDGVSVFYLAAGRNQRSLAVDLRSQEGRDVVRDLARGADVVIENYRPGVMDRLGLGYDVLRQDNPALVYCSLTGYGSSGPKRDAPGQDMLVQAMSGLAQLSGRAGDPPTPTGTSVVDQHGAVLGALGVLAALFRARQTGEGTYVRGNLLDSALDLQVESLAYHLNGERLWDRSAAGVATRFHPAPYGVLATSDGYVAVSFVTAEQLRAVFEYARFEGLDGEDPDDRETITALVADHVAKDTTEHWLAVFDERGIWSAPVNDYRAVEDDPQVRHNQSIVEFEHPQAGTVRLVGHPLSYDGERPGVRRPPPQLGQDGLDILREIGRGEEDVRRLLEDGVIVVPTKEVSTS</sequence>
<dbReference type="SUPFAM" id="SSF89796">
    <property type="entry name" value="CoA-transferase family III (CaiB/BaiF)"/>
    <property type="match status" value="1"/>
</dbReference>
<comment type="caution">
    <text evidence="2">The sequence shown here is derived from an EMBL/GenBank/DDBJ whole genome shotgun (WGS) entry which is preliminary data.</text>
</comment>
<gene>
    <name evidence="2" type="ORF">HEB94_003994</name>
</gene>
<dbReference type="GO" id="GO:0008410">
    <property type="term" value="F:CoA-transferase activity"/>
    <property type="evidence" value="ECO:0007669"/>
    <property type="project" value="TreeGrafter"/>
</dbReference>
<dbReference type="InterPro" id="IPR003673">
    <property type="entry name" value="CoA-Trfase_fam_III"/>
</dbReference>